<dbReference type="InterPro" id="IPR036188">
    <property type="entry name" value="FAD/NAD-bd_sf"/>
</dbReference>
<reference evidence="7 8" key="1">
    <citation type="submission" date="2016-07" db="EMBL/GenBank/DDBJ databases">
        <title>Draft genome of the white-rot fungus Obba rivulosa 3A-2.</title>
        <authorList>
            <consortium name="DOE Joint Genome Institute"/>
            <person name="Miettinen O."/>
            <person name="Riley R."/>
            <person name="Acob R."/>
            <person name="Barry K."/>
            <person name="Cullen D."/>
            <person name="De Vries R."/>
            <person name="Hainaut M."/>
            <person name="Hatakka A."/>
            <person name="Henrissat B."/>
            <person name="Hilden K."/>
            <person name="Kuo R."/>
            <person name="Labutti K."/>
            <person name="Lipzen A."/>
            <person name="Makela M.R."/>
            <person name="Sandor L."/>
            <person name="Spatafora J.W."/>
            <person name="Grigoriev I.V."/>
            <person name="Hibbett D.S."/>
        </authorList>
    </citation>
    <scope>NUCLEOTIDE SEQUENCE [LARGE SCALE GENOMIC DNA]</scope>
    <source>
        <strain evidence="7 8">3A-2</strain>
    </source>
</reference>
<dbReference type="GO" id="GO:0071949">
    <property type="term" value="F:FAD binding"/>
    <property type="evidence" value="ECO:0007669"/>
    <property type="project" value="InterPro"/>
</dbReference>
<evidence type="ECO:0000256" key="3">
    <source>
        <dbReference type="ARBA" id="ARBA00022630"/>
    </source>
</evidence>
<dbReference type="AlphaFoldDB" id="A0A8E2DHR0"/>
<keyword evidence="5" id="KW-0560">Oxidoreductase</keyword>
<comment type="cofactor">
    <cofactor evidence="1">
        <name>FAD</name>
        <dbReference type="ChEBI" id="CHEBI:57692"/>
    </cofactor>
</comment>
<comment type="similarity">
    <text evidence="2">Belongs to the PheA/TfdB FAD monooxygenase family.</text>
</comment>
<dbReference type="Gene3D" id="3.40.30.120">
    <property type="match status" value="1"/>
</dbReference>
<feature type="domain" description="FAD-binding" evidence="6">
    <location>
        <begin position="9"/>
        <end position="354"/>
    </location>
</feature>
<dbReference type="InterPro" id="IPR002938">
    <property type="entry name" value="FAD-bd"/>
</dbReference>
<dbReference type="Pfam" id="PF01494">
    <property type="entry name" value="FAD_binding_3"/>
    <property type="match status" value="1"/>
</dbReference>
<evidence type="ECO:0000256" key="1">
    <source>
        <dbReference type="ARBA" id="ARBA00001974"/>
    </source>
</evidence>
<dbReference type="GO" id="GO:0016709">
    <property type="term" value="F:oxidoreductase activity, acting on paired donors, with incorporation or reduction of molecular oxygen, NAD(P)H as one donor, and incorporation of one atom of oxygen"/>
    <property type="evidence" value="ECO:0007669"/>
    <property type="project" value="UniProtKB-ARBA"/>
</dbReference>
<evidence type="ECO:0000259" key="6">
    <source>
        <dbReference type="Pfam" id="PF01494"/>
    </source>
</evidence>
<evidence type="ECO:0000313" key="8">
    <source>
        <dbReference type="Proteomes" id="UP000250043"/>
    </source>
</evidence>
<dbReference type="PANTHER" id="PTHR43004">
    <property type="entry name" value="TRK SYSTEM POTASSIUM UPTAKE PROTEIN"/>
    <property type="match status" value="1"/>
</dbReference>
<protein>
    <recommendedName>
        <fullName evidence="6">FAD-binding domain-containing protein</fullName>
    </recommendedName>
</protein>
<evidence type="ECO:0000256" key="2">
    <source>
        <dbReference type="ARBA" id="ARBA00007801"/>
    </source>
</evidence>
<dbReference type="PANTHER" id="PTHR43004:SF19">
    <property type="entry name" value="BINDING MONOOXYGENASE, PUTATIVE (JCVI)-RELATED"/>
    <property type="match status" value="1"/>
</dbReference>
<dbReference type="Proteomes" id="UP000250043">
    <property type="component" value="Unassembled WGS sequence"/>
</dbReference>
<organism evidence="7 8">
    <name type="scientific">Obba rivulosa</name>
    <dbReference type="NCBI Taxonomy" id="1052685"/>
    <lineage>
        <taxon>Eukaryota</taxon>
        <taxon>Fungi</taxon>
        <taxon>Dikarya</taxon>
        <taxon>Basidiomycota</taxon>
        <taxon>Agaricomycotina</taxon>
        <taxon>Agaricomycetes</taxon>
        <taxon>Polyporales</taxon>
        <taxon>Gelatoporiaceae</taxon>
        <taxon>Obba</taxon>
    </lineage>
</organism>
<keyword evidence="3" id="KW-0285">Flavoprotein</keyword>
<dbReference type="SUPFAM" id="SSF52833">
    <property type="entry name" value="Thioredoxin-like"/>
    <property type="match status" value="1"/>
</dbReference>
<dbReference type="InterPro" id="IPR050641">
    <property type="entry name" value="RIFMO-like"/>
</dbReference>
<gene>
    <name evidence="7" type="ORF">OBBRIDRAFT_814754</name>
</gene>
<dbReference type="SUPFAM" id="SSF51905">
    <property type="entry name" value="FAD/NAD(P)-binding domain"/>
    <property type="match status" value="1"/>
</dbReference>
<dbReference type="Gene3D" id="3.50.50.60">
    <property type="entry name" value="FAD/NAD(P)-binding domain"/>
    <property type="match status" value="1"/>
</dbReference>
<evidence type="ECO:0000313" key="7">
    <source>
        <dbReference type="EMBL" id="OCH86094.1"/>
    </source>
</evidence>
<dbReference type="InterPro" id="IPR036249">
    <property type="entry name" value="Thioredoxin-like_sf"/>
</dbReference>
<accession>A0A8E2DHR0</accession>
<sequence>MPPATSVSTPVLIAGAGPAGLALALTLLKNGISVRILDKNLEYHVGQRAIGTSPRTQEVWNLLGVLPDIKAASTTPKPVSVYKLPGGREVVKEVTIKMETEPTPAIPYWHTVILGQEHTETILRSHLAKHGCDVELGAELISFEQHPDHVTAQVRKVQDGSTETVTCHWLVGTDGAKGIVRKLLGLTFWGETREEHQQLLVDLHLKGLNREVRGFYLFIRPTEYNDDSFNMIGSANGLDITKIVEDPKELTAFVRASTDRDDIEIGKIKWISQYRPVQTGDGKIPNIRMVNKFGKGRVFVAGDFPAGGQGMNSSIQDSFNLGWKLALVEKGLASPYLMSTYNDERLPVIAKMLNISTDLFDRAIADTADESAWDRSGQLLQLGIHYRWSPIVIDERAEAGDDLKSANPYGVTGGAVRAGDRAPDAPGLRGIEDLDATTSLFRVFGPSYHTALIFAPRGEALESLLAALKRYPMKALRIALIVPKDGAVPSTVNVDLILSDEEGHAYTGYGVGNDGAMMVIVRPDGVIGGFLQSAEGVGRYFDRLFGTSI</sequence>
<dbReference type="Gene3D" id="3.30.70.2450">
    <property type="match status" value="1"/>
</dbReference>
<dbReference type="PRINTS" id="PR00420">
    <property type="entry name" value="RNGMNOXGNASE"/>
</dbReference>
<dbReference type="EMBL" id="KV722544">
    <property type="protein sequence ID" value="OCH86094.1"/>
    <property type="molecule type" value="Genomic_DNA"/>
</dbReference>
<evidence type="ECO:0000256" key="5">
    <source>
        <dbReference type="ARBA" id="ARBA00023002"/>
    </source>
</evidence>
<proteinExistence type="inferred from homology"/>
<keyword evidence="8" id="KW-1185">Reference proteome</keyword>
<evidence type="ECO:0000256" key="4">
    <source>
        <dbReference type="ARBA" id="ARBA00022827"/>
    </source>
</evidence>
<keyword evidence="4" id="KW-0274">FAD</keyword>
<name>A0A8E2DHR0_9APHY</name>
<dbReference type="OrthoDB" id="2690153at2759"/>